<name>A0ABW0HZM2_9BACL</name>
<comment type="caution">
    <text evidence="1">The sequence shown here is derived from an EMBL/GenBank/DDBJ whole genome shotgun (WGS) entry which is preliminary data.</text>
</comment>
<evidence type="ECO:0000313" key="2">
    <source>
        <dbReference type="Proteomes" id="UP001596113"/>
    </source>
</evidence>
<dbReference type="RefSeq" id="WP_378138524.1">
    <property type="nucleotide sequence ID" value="NZ_JBHSMI010000052.1"/>
</dbReference>
<dbReference type="Proteomes" id="UP001596113">
    <property type="component" value="Unassembled WGS sequence"/>
</dbReference>
<dbReference type="EMBL" id="JBHSMI010000052">
    <property type="protein sequence ID" value="MFC5406449.1"/>
    <property type="molecule type" value="Genomic_DNA"/>
</dbReference>
<organism evidence="1 2">
    <name type="scientific">Cohnella soli</name>
    <dbReference type="NCBI Taxonomy" id="425005"/>
    <lineage>
        <taxon>Bacteria</taxon>
        <taxon>Bacillati</taxon>
        <taxon>Bacillota</taxon>
        <taxon>Bacilli</taxon>
        <taxon>Bacillales</taxon>
        <taxon>Paenibacillaceae</taxon>
        <taxon>Cohnella</taxon>
    </lineage>
</organism>
<gene>
    <name evidence="1" type="ORF">ACFPOF_27270</name>
</gene>
<reference evidence="2" key="1">
    <citation type="journal article" date="2019" name="Int. J. Syst. Evol. Microbiol.">
        <title>The Global Catalogue of Microorganisms (GCM) 10K type strain sequencing project: providing services to taxonomists for standard genome sequencing and annotation.</title>
        <authorList>
            <consortium name="The Broad Institute Genomics Platform"/>
            <consortium name="The Broad Institute Genome Sequencing Center for Infectious Disease"/>
            <person name="Wu L."/>
            <person name="Ma J."/>
        </authorList>
    </citation>
    <scope>NUCLEOTIDE SEQUENCE [LARGE SCALE GENOMIC DNA]</scope>
    <source>
        <strain evidence="2">CGMCC 1.18575</strain>
    </source>
</reference>
<sequence length="81" mass="9519">MINKNPEKQNEITIFEIAKLLNIDDFTEIFELTPAYQVAELIGIRKYQWLSYDGMERDKDEFLNPNNMNPNIVTGIREVVI</sequence>
<proteinExistence type="predicted"/>
<accession>A0ABW0HZM2</accession>
<evidence type="ECO:0000313" key="1">
    <source>
        <dbReference type="EMBL" id="MFC5406449.1"/>
    </source>
</evidence>
<protein>
    <submittedName>
        <fullName evidence="1">Uncharacterized protein</fullName>
    </submittedName>
</protein>
<keyword evidence="2" id="KW-1185">Reference proteome</keyword>